<evidence type="ECO:0000313" key="1">
    <source>
        <dbReference type="EMBL" id="PSW23303.1"/>
    </source>
</evidence>
<sequence>MSLNIFINRFPYVSKTKVLLIYRRFFLSIYKNKLMVILTELNKILDNKLILEYGTMLGAVRCNSVLPHDYDLDFGFPLSDWSLKIREEFFLKGFTLRHEFIVDGVVFEESYGYKGIVVDIFYYEIEDQKIYTPVFRRVNDRWTLFQFSNRFNGFKSIPFEDTNMSIPVNFDSHLKSYYGADYIIPNAQWSGPNDAVSTQRLASYVKK</sequence>
<keyword evidence="2" id="KW-1185">Reference proteome</keyword>
<evidence type="ECO:0000313" key="2">
    <source>
        <dbReference type="Proteomes" id="UP000240481"/>
    </source>
</evidence>
<comment type="caution">
    <text evidence="1">The sequence shown here is derived from an EMBL/GenBank/DDBJ whole genome shotgun (WGS) entry which is preliminary data.</text>
</comment>
<dbReference type="PANTHER" id="PTHR43404:SF1">
    <property type="entry name" value="MNN4P"/>
    <property type="match status" value="1"/>
</dbReference>
<gene>
    <name evidence="1" type="ORF">C9I94_16930</name>
</gene>
<accession>A0A0J8XXT8</accession>
<dbReference type="PANTHER" id="PTHR43404">
    <property type="entry name" value="LIPOPOLYSACCHARIDE CHOLINEPHOSPHOTRANSFERASE LICD"/>
    <property type="match status" value="1"/>
</dbReference>
<dbReference type="Proteomes" id="UP000240481">
    <property type="component" value="Unassembled WGS sequence"/>
</dbReference>
<dbReference type="OrthoDB" id="9786100at2"/>
<dbReference type="RefSeq" id="WP_048899076.1">
    <property type="nucleotide sequence ID" value="NZ_AP024852.1"/>
</dbReference>
<organism evidence="1 2">
    <name type="scientific">Photobacterium swingsii</name>
    <dbReference type="NCBI Taxonomy" id="680026"/>
    <lineage>
        <taxon>Bacteria</taxon>
        <taxon>Pseudomonadati</taxon>
        <taxon>Pseudomonadota</taxon>
        <taxon>Gammaproteobacteria</taxon>
        <taxon>Vibrionales</taxon>
        <taxon>Vibrionaceae</taxon>
        <taxon>Photobacterium</taxon>
    </lineage>
</organism>
<dbReference type="STRING" id="680026.AB733_12500"/>
<reference evidence="1 2" key="1">
    <citation type="submission" date="2018-01" db="EMBL/GenBank/DDBJ databases">
        <title>Whole genome sequencing of Histamine producing bacteria.</title>
        <authorList>
            <person name="Butler K."/>
        </authorList>
    </citation>
    <scope>NUCLEOTIDE SEQUENCE [LARGE SCALE GENOMIC DNA]</scope>
    <source>
        <strain evidence="1 2">DSM 24669</strain>
    </source>
</reference>
<evidence type="ECO:0008006" key="3">
    <source>
        <dbReference type="Google" id="ProtNLM"/>
    </source>
</evidence>
<proteinExistence type="predicted"/>
<dbReference type="InterPro" id="IPR052942">
    <property type="entry name" value="LPS_cholinephosphotransferase"/>
</dbReference>
<name>A0A0J8XXT8_9GAMM</name>
<protein>
    <recommendedName>
        <fullName evidence="3">LicD family protein</fullName>
    </recommendedName>
</protein>
<dbReference type="AlphaFoldDB" id="A0A0J8XXT8"/>
<dbReference type="EMBL" id="PYLZ01000009">
    <property type="protein sequence ID" value="PSW23303.1"/>
    <property type="molecule type" value="Genomic_DNA"/>
</dbReference>